<reference evidence="1" key="1">
    <citation type="submission" date="2020-04" db="EMBL/GenBank/DDBJ databases">
        <authorList>
            <person name="Zhang T."/>
        </authorList>
    </citation>
    <scope>NUCLEOTIDE SEQUENCE</scope>
    <source>
        <strain evidence="1">HKST-UBA13</strain>
    </source>
</reference>
<reference evidence="1" key="2">
    <citation type="journal article" date="2021" name="Microbiome">
        <title>Successional dynamics and alternative stable states in a saline activated sludge microbial community over 9 years.</title>
        <authorList>
            <person name="Wang Y."/>
            <person name="Ye J."/>
            <person name="Ju F."/>
            <person name="Liu L."/>
            <person name="Boyd J.A."/>
            <person name="Deng Y."/>
            <person name="Parks D.H."/>
            <person name="Jiang X."/>
            <person name="Yin X."/>
            <person name="Woodcroft B.J."/>
            <person name="Tyson G.W."/>
            <person name="Hugenholtz P."/>
            <person name="Polz M.F."/>
            <person name="Zhang T."/>
        </authorList>
    </citation>
    <scope>NUCLEOTIDE SEQUENCE</scope>
    <source>
        <strain evidence="1">HKST-UBA13</strain>
    </source>
</reference>
<protein>
    <submittedName>
        <fullName evidence="1">Uncharacterized protein</fullName>
    </submittedName>
</protein>
<sequence length="124" mass="14735">MVTIQSLEQLQGVIQGVYDTMLVTDQVRIDDEKEFNYEVYKKTEDVFIVETEFIEYFVEPIFKGDHLQPADDAEPRKQDNILYVVIGDKTSDVVDAWIYELRRIEDADFPEVISRKEEKENYRF</sequence>
<accession>A0A955L293</accession>
<dbReference type="EMBL" id="JAGQLJ010000132">
    <property type="protein sequence ID" value="MCA9381560.1"/>
    <property type="molecule type" value="Genomic_DNA"/>
</dbReference>
<name>A0A955L293_9BACT</name>
<dbReference type="AlphaFoldDB" id="A0A955L293"/>
<evidence type="ECO:0000313" key="2">
    <source>
        <dbReference type="Proteomes" id="UP000775877"/>
    </source>
</evidence>
<dbReference type="Proteomes" id="UP000775877">
    <property type="component" value="Unassembled WGS sequence"/>
</dbReference>
<gene>
    <name evidence="1" type="ORF">KC678_04810</name>
</gene>
<evidence type="ECO:0000313" key="1">
    <source>
        <dbReference type="EMBL" id="MCA9381560.1"/>
    </source>
</evidence>
<proteinExistence type="predicted"/>
<comment type="caution">
    <text evidence="1">The sequence shown here is derived from an EMBL/GenBank/DDBJ whole genome shotgun (WGS) entry which is preliminary data.</text>
</comment>
<organism evidence="1 2">
    <name type="scientific">Candidatus Dojkabacteria bacterium</name>
    <dbReference type="NCBI Taxonomy" id="2099670"/>
    <lineage>
        <taxon>Bacteria</taxon>
        <taxon>Candidatus Dojkabacteria</taxon>
    </lineage>
</organism>